<evidence type="ECO:0000259" key="10">
    <source>
        <dbReference type="Pfam" id="PF02875"/>
    </source>
</evidence>
<dbReference type="NCBIfam" id="TIGR01085">
    <property type="entry name" value="murE"/>
    <property type="match status" value="1"/>
</dbReference>
<keyword evidence="7" id="KW-0547">Nucleotide-binding</keyword>
<dbReference type="SUPFAM" id="SSF63418">
    <property type="entry name" value="MurE/MurF N-terminal domain"/>
    <property type="match status" value="1"/>
</dbReference>
<comment type="PTM">
    <text evidence="7">Carboxylation is probably crucial for Mg(2+) binding and, consequently, for the gamma-phosphate positioning of ATP.</text>
</comment>
<feature type="binding site" evidence="7">
    <location>
        <begin position="126"/>
        <end position="132"/>
    </location>
    <ligand>
        <name>ATP</name>
        <dbReference type="ChEBI" id="CHEBI:30616"/>
    </ligand>
</feature>
<feature type="binding site" evidence="7">
    <location>
        <position position="475"/>
    </location>
    <ligand>
        <name>meso-2,6-diaminopimelate</name>
        <dbReference type="ChEBI" id="CHEBI:57791"/>
    </ligand>
</feature>
<evidence type="ECO:0000313" key="13">
    <source>
        <dbReference type="Proteomes" id="UP000053941"/>
    </source>
</evidence>
<dbReference type="InterPro" id="IPR036565">
    <property type="entry name" value="Mur-like_cat_sf"/>
</dbReference>
<comment type="cofactor">
    <cofactor evidence="7">
        <name>Mg(2+)</name>
        <dbReference type="ChEBI" id="CHEBI:18420"/>
    </cofactor>
</comment>
<evidence type="ECO:0000256" key="3">
    <source>
        <dbReference type="ARBA" id="ARBA00022960"/>
    </source>
</evidence>
<dbReference type="GO" id="GO:0008360">
    <property type="term" value="P:regulation of cell shape"/>
    <property type="evidence" value="ECO:0007669"/>
    <property type="project" value="UniProtKB-KW"/>
</dbReference>
<feature type="short sequence motif" description="Meso-diaminopimelate recognition motif" evidence="7">
    <location>
        <begin position="420"/>
        <end position="423"/>
    </location>
</feature>
<comment type="pathway">
    <text evidence="7 8">Cell wall biogenesis; peptidoglycan biosynthesis.</text>
</comment>
<keyword evidence="7" id="KW-0436">Ligase</keyword>
<dbReference type="Pfam" id="PF08245">
    <property type="entry name" value="Mur_ligase_M"/>
    <property type="match status" value="1"/>
</dbReference>
<dbReference type="Gene3D" id="3.90.190.20">
    <property type="entry name" value="Mur ligase, C-terminal domain"/>
    <property type="match status" value="1"/>
</dbReference>
<gene>
    <name evidence="7" type="primary">murE</name>
    <name evidence="12" type="ORF">ABR60_02865</name>
</gene>
<dbReference type="InterPro" id="IPR013221">
    <property type="entry name" value="Mur_ligase_cen"/>
</dbReference>
<dbReference type="SUPFAM" id="SSF53623">
    <property type="entry name" value="MurD-like peptide ligases, catalytic domain"/>
    <property type="match status" value="1"/>
</dbReference>
<dbReference type="HAMAP" id="MF_00208">
    <property type="entry name" value="MurE"/>
    <property type="match status" value="1"/>
</dbReference>
<sequence>MAEMRRFEANVKRLGDVASFLGIEISEEFKSLEITGISSSSNKINEGELFIALAGEKHHGAQFALDAKRAGATALLTDKEGQDIALGKLGDFPILTIENPRNKSGYLADWFNQSPSRALFLAGITGTNGKTTTSFLLKQIWEFAWMEAGLIGTIGIEIGQDRFSASHTTPEADQLHNILSIMQERHIRAAAIEVSSHALSLNRVDGAYFSAAAFTNLTQDHLDFHGDMESYYQAKKKLFNAQSCQAAFINVDDAYGARLAGEIAMVPTTISRKDSKAHWYYQEIKSSSKGYEVEVRGRDGILISGQLNLIGEHNLDNALMAMAIALESGVDPLVIGNSLITLKGAPGRLESIDCGQEFLALVDYAHTPDAVEKVLATLRKISSAKIIAILGCGGNRDKSKRPLMGKALLSGSDIAIFTSDNPRDEDPGEILKEMQGFLAVNSPSAVIADRHSAIKYGVERAEAGDILVVLGKGHEVGQEIKGVKLPFSDQDVLQKCIEAEL</sequence>
<feature type="binding site" evidence="7">
    <location>
        <position position="396"/>
    </location>
    <ligand>
        <name>meso-2,6-diaminopimelate</name>
        <dbReference type="ChEBI" id="CHEBI:57791"/>
    </ligand>
</feature>
<feature type="binding site" evidence="7">
    <location>
        <position position="41"/>
    </location>
    <ligand>
        <name>UDP-N-acetyl-alpha-D-muramoyl-L-alanyl-D-glutamate</name>
        <dbReference type="ChEBI" id="CHEBI:83900"/>
    </ligand>
</feature>
<dbReference type="Gene3D" id="3.40.1190.10">
    <property type="entry name" value="Mur-like, catalytic domain"/>
    <property type="match status" value="1"/>
</dbReference>
<protein>
    <recommendedName>
        <fullName evidence="7">UDP-N-acetylmuramoyl-L-alanyl-D-glutamate--2,6-diaminopimelate ligase</fullName>
        <ecNumber evidence="7">6.3.2.13</ecNumber>
    </recommendedName>
    <alternativeName>
        <fullName evidence="7">Meso-A2pm-adding enzyme</fullName>
    </alternativeName>
    <alternativeName>
        <fullName evidence="7">Meso-diaminopimelate-adding enzyme</fullName>
    </alternativeName>
    <alternativeName>
        <fullName evidence="7">UDP-MurNAc-L-Ala-D-Glu:meso-diaminopimelate ligase</fullName>
    </alternativeName>
    <alternativeName>
        <fullName evidence="7">UDP-MurNAc-tripeptide synthetase</fullName>
    </alternativeName>
    <alternativeName>
        <fullName evidence="7">UDP-N-acetylmuramyl-tripeptide synthetase</fullName>
    </alternativeName>
</protein>
<feature type="domain" description="Mur ligase N-terminal catalytic" evidence="9">
    <location>
        <begin position="33"/>
        <end position="81"/>
    </location>
</feature>
<keyword evidence="6 7" id="KW-0961">Cell wall biogenesis/degradation</keyword>
<comment type="caution">
    <text evidence="12">The sequence shown here is derived from an EMBL/GenBank/DDBJ whole genome shotgun (WGS) entry which is preliminary data.</text>
</comment>
<feature type="modified residue" description="N6-carboxylysine" evidence="7">
    <location>
        <position position="235"/>
    </location>
</feature>
<dbReference type="PANTHER" id="PTHR23135">
    <property type="entry name" value="MUR LIGASE FAMILY MEMBER"/>
    <property type="match status" value="1"/>
</dbReference>
<evidence type="ECO:0000256" key="5">
    <source>
        <dbReference type="ARBA" id="ARBA00023306"/>
    </source>
</evidence>
<keyword evidence="7" id="KW-0067">ATP-binding</keyword>
<feature type="domain" description="Mur ligase central" evidence="11">
    <location>
        <begin position="124"/>
        <end position="325"/>
    </location>
</feature>
<evidence type="ECO:0000256" key="6">
    <source>
        <dbReference type="ARBA" id="ARBA00023316"/>
    </source>
</evidence>
<comment type="subcellular location">
    <subcellularLocation>
        <location evidence="7 8">Cytoplasm</location>
    </subcellularLocation>
</comment>
<feature type="binding site" evidence="7">
    <location>
        <begin position="420"/>
        <end position="423"/>
    </location>
    <ligand>
        <name>meso-2,6-diaminopimelate</name>
        <dbReference type="ChEBI" id="CHEBI:57791"/>
    </ligand>
</feature>
<keyword evidence="3 7" id="KW-0133">Cell shape</keyword>
<keyword evidence="7" id="KW-0963">Cytoplasm</keyword>
<reference evidence="12 13" key="1">
    <citation type="submission" date="2015-10" db="EMBL/GenBank/DDBJ databases">
        <title>Metagenome-Assembled Genomes uncover a global brackish microbiome.</title>
        <authorList>
            <person name="Hugerth L.W."/>
            <person name="Larsson J."/>
            <person name="Alneberg J."/>
            <person name="Lindh M.V."/>
            <person name="Legrand C."/>
            <person name="Pinhassi J."/>
            <person name="Andersson A.F."/>
        </authorList>
    </citation>
    <scope>NUCLEOTIDE SEQUENCE [LARGE SCALE GENOMIC DNA]</scope>
    <source>
        <strain evidence="12">BACL2 MAG-120802-bin41</strain>
    </source>
</reference>
<dbReference type="UniPathway" id="UPA00219"/>
<dbReference type="InterPro" id="IPR004101">
    <property type="entry name" value="Mur_ligase_C"/>
</dbReference>
<evidence type="ECO:0000313" key="12">
    <source>
        <dbReference type="EMBL" id="KRO31367.1"/>
    </source>
</evidence>
<keyword evidence="4 7" id="KW-0573">Peptidoglycan synthesis</keyword>
<feature type="binding site" evidence="7">
    <location>
        <position position="203"/>
    </location>
    <ligand>
        <name>UDP-N-acetyl-alpha-D-muramoyl-L-alanyl-D-glutamate</name>
        <dbReference type="ChEBI" id="CHEBI:83900"/>
    </ligand>
</feature>
<comment type="function">
    <text evidence="7">Catalyzes the addition of meso-diaminopimelic acid to the nucleotide precursor UDP-N-acetylmuramoyl-L-alanyl-D-glutamate (UMAG) in the biosynthesis of bacterial cell-wall peptidoglycan.</text>
</comment>
<dbReference type="GO" id="GO:0008765">
    <property type="term" value="F:UDP-N-acetylmuramoylalanyl-D-glutamate-2,6-diaminopimelate ligase activity"/>
    <property type="evidence" value="ECO:0007669"/>
    <property type="project" value="UniProtKB-UniRule"/>
</dbReference>
<dbReference type="InterPro" id="IPR035911">
    <property type="entry name" value="MurE/MurF_N"/>
</dbReference>
<comment type="similarity">
    <text evidence="1 7">Belongs to the MurCDEF family. MurE subfamily.</text>
</comment>
<comment type="caution">
    <text evidence="7">Lacks conserved residue(s) required for the propagation of feature annotation.</text>
</comment>
<dbReference type="GO" id="GO:0005524">
    <property type="term" value="F:ATP binding"/>
    <property type="evidence" value="ECO:0007669"/>
    <property type="project" value="UniProtKB-UniRule"/>
</dbReference>
<dbReference type="Gene3D" id="3.40.1390.10">
    <property type="entry name" value="MurE/MurF, N-terminal domain"/>
    <property type="match status" value="1"/>
</dbReference>
<organism evidence="12 13">
    <name type="scientific">Actinobacteria bacterium BACL2 MAG-120802-bin41</name>
    <dbReference type="NCBI Taxonomy" id="1655568"/>
    <lineage>
        <taxon>Bacteria</taxon>
        <taxon>Bacillati</taxon>
        <taxon>Actinomycetota</taxon>
        <taxon>Actinomycetes</taxon>
        <taxon>Actinomycetes incertae sedis</taxon>
        <taxon>ac1 cluster</taxon>
    </lineage>
</organism>
<dbReference type="PANTHER" id="PTHR23135:SF4">
    <property type="entry name" value="UDP-N-ACETYLMURAMOYL-L-ALANYL-D-GLUTAMATE--2,6-DIAMINOPIMELATE LIGASE MURE HOMOLOG, CHLOROPLASTIC"/>
    <property type="match status" value="1"/>
</dbReference>
<dbReference type="EMBL" id="LIAS01000003">
    <property type="protein sequence ID" value="KRO31367.1"/>
    <property type="molecule type" value="Genomic_DNA"/>
</dbReference>
<dbReference type="EC" id="6.3.2.13" evidence="7"/>
<keyword evidence="7" id="KW-0460">Magnesium</keyword>
<evidence type="ECO:0000259" key="11">
    <source>
        <dbReference type="Pfam" id="PF08245"/>
    </source>
</evidence>
<dbReference type="InterPro" id="IPR000713">
    <property type="entry name" value="Mur_ligase_N"/>
</dbReference>
<dbReference type="SUPFAM" id="SSF53244">
    <property type="entry name" value="MurD-like peptide ligases, peptide-binding domain"/>
    <property type="match status" value="1"/>
</dbReference>
<proteinExistence type="inferred from homology"/>
<dbReference type="GO" id="GO:0051301">
    <property type="term" value="P:cell division"/>
    <property type="evidence" value="ECO:0007669"/>
    <property type="project" value="UniProtKB-KW"/>
</dbReference>
<dbReference type="NCBIfam" id="NF001124">
    <property type="entry name" value="PRK00139.1-2"/>
    <property type="match status" value="1"/>
</dbReference>
<feature type="binding site" evidence="7">
    <location>
        <begin position="168"/>
        <end position="169"/>
    </location>
    <ligand>
        <name>UDP-N-acetyl-alpha-D-muramoyl-L-alanyl-D-glutamate</name>
        <dbReference type="ChEBI" id="CHEBI:83900"/>
    </ligand>
</feature>
<dbReference type="AlphaFoldDB" id="A0A0R2NZW0"/>
<dbReference type="InterPro" id="IPR036615">
    <property type="entry name" value="Mur_ligase_C_dom_sf"/>
</dbReference>
<feature type="binding site" evidence="7">
    <location>
        <position position="195"/>
    </location>
    <ligand>
        <name>UDP-N-acetyl-alpha-D-muramoyl-L-alanyl-D-glutamate</name>
        <dbReference type="ChEBI" id="CHEBI:83900"/>
    </ligand>
</feature>
<dbReference type="InterPro" id="IPR005761">
    <property type="entry name" value="UDP-N-AcMur-Glu-dNH2Pim_ligase"/>
</dbReference>
<evidence type="ECO:0000256" key="7">
    <source>
        <dbReference type="HAMAP-Rule" id="MF_00208"/>
    </source>
</evidence>
<dbReference type="GO" id="GO:0005737">
    <property type="term" value="C:cytoplasm"/>
    <property type="evidence" value="ECO:0007669"/>
    <property type="project" value="UniProtKB-SubCell"/>
</dbReference>
<dbReference type="Proteomes" id="UP000053941">
    <property type="component" value="Unassembled WGS sequence"/>
</dbReference>
<feature type="domain" description="Mur ligase C-terminal" evidence="10">
    <location>
        <begin position="347"/>
        <end position="473"/>
    </location>
</feature>
<evidence type="ECO:0000256" key="8">
    <source>
        <dbReference type="RuleBase" id="RU004135"/>
    </source>
</evidence>
<dbReference type="NCBIfam" id="NF001126">
    <property type="entry name" value="PRK00139.1-4"/>
    <property type="match status" value="1"/>
</dbReference>
<comment type="catalytic activity">
    <reaction evidence="7">
        <text>UDP-N-acetyl-alpha-D-muramoyl-L-alanyl-D-glutamate + meso-2,6-diaminopimelate + ATP = UDP-N-acetyl-alpha-D-muramoyl-L-alanyl-gamma-D-glutamyl-meso-2,6-diaminopimelate + ADP + phosphate + H(+)</text>
        <dbReference type="Rhea" id="RHEA:23676"/>
        <dbReference type="ChEBI" id="CHEBI:15378"/>
        <dbReference type="ChEBI" id="CHEBI:30616"/>
        <dbReference type="ChEBI" id="CHEBI:43474"/>
        <dbReference type="ChEBI" id="CHEBI:57791"/>
        <dbReference type="ChEBI" id="CHEBI:83900"/>
        <dbReference type="ChEBI" id="CHEBI:83905"/>
        <dbReference type="ChEBI" id="CHEBI:456216"/>
        <dbReference type="EC" id="6.3.2.13"/>
    </reaction>
</comment>
<evidence type="ECO:0000256" key="4">
    <source>
        <dbReference type="ARBA" id="ARBA00022984"/>
    </source>
</evidence>
<evidence type="ECO:0000256" key="1">
    <source>
        <dbReference type="ARBA" id="ARBA00005898"/>
    </source>
</evidence>
<dbReference type="GO" id="GO:0071555">
    <property type="term" value="P:cell wall organization"/>
    <property type="evidence" value="ECO:0007669"/>
    <property type="project" value="UniProtKB-KW"/>
</dbReference>
<dbReference type="GO" id="GO:0009252">
    <property type="term" value="P:peptidoglycan biosynthetic process"/>
    <property type="evidence" value="ECO:0007669"/>
    <property type="project" value="UniProtKB-UniRule"/>
</dbReference>
<evidence type="ECO:0000259" key="9">
    <source>
        <dbReference type="Pfam" id="PF01225"/>
    </source>
</evidence>
<name>A0A0R2NZW0_9ACTN</name>
<dbReference type="Pfam" id="PF02875">
    <property type="entry name" value="Mur_ligase_C"/>
    <property type="match status" value="1"/>
</dbReference>
<accession>A0A0R2NZW0</accession>
<evidence type="ECO:0000256" key="2">
    <source>
        <dbReference type="ARBA" id="ARBA00022618"/>
    </source>
</evidence>
<dbReference type="Pfam" id="PF01225">
    <property type="entry name" value="Mur_ligase"/>
    <property type="match status" value="1"/>
</dbReference>
<dbReference type="GO" id="GO:0000287">
    <property type="term" value="F:magnesium ion binding"/>
    <property type="evidence" value="ECO:0007669"/>
    <property type="project" value="UniProtKB-UniRule"/>
</dbReference>
<feature type="binding site" evidence="7">
    <location>
        <position position="471"/>
    </location>
    <ligand>
        <name>meso-2,6-diaminopimelate</name>
        <dbReference type="ChEBI" id="CHEBI:57791"/>
    </ligand>
</feature>
<keyword evidence="2 7" id="KW-0132">Cell division</keyword>
<keyword evidence="5 7" id="KW-0131">Cell cycle</keyword>